<dbReference type="Pfam" id="PF16026">
    <property type="entry name" value="MIEAP"/>
    <property type="match status" value="1"/>
</dbReference>
<feature type="region of interest" description="Disordered" evidence="2">
    <location>
        <begin position="526"/>
        <end position="556"/>
    </location>
</feature>
<reference evidence="4" key="1">
    <citation type="journal article" date="2021" name="Genome Biol. Evol.">
        <title>A High-Quality Reference Genome for a Parasitic Bivalve with Doubly Uniparental Inheritance (Bivalvia: Unionida).</title>
        <authorList>
            <person name="Smith C.H."/>
        </authorList>
    </citation>
    <scope>NUCLEOTIDE SEQUENCE</scope>
    <source>
        <strain evidence="4">CHS0354</strain>
    </source>
</reference>
<dbReference type="EMBL" id="JAEAOA010001575">
    <property type="protein sequence ID" value="KAK3602796.1"/>
    <property type="molecule type" value="Genomic_DNA"/>
</dbReference>
<keyword evidence="5" id="KW-1185">Reference proteome</keyword>
<evidence type="ECO:0000259" key="3">
    <source>
        <dbReference type="Pfam" id="PF16026"/>
    </source>
</evidence>
<keyword evidence="1" id="KW-0175">Coiled coil</keyword>
<evidence type="ECO:0000256" key="2">
    <source>
        <dbReference type="SAM" id="MobiDB-lite"/>
    </source>
</evidence>
<sequence length="640" mass="73564">MDSSNNPPSIKRDTSSMEEFLQALRDIQTINVDKLTAHLSQSSKQTNPEVNETLMSRLSHTLESQKKETERLRKKLEEEKWFMQEYFNVFGIKEIKDVNKAIDHMENEIKRLQEENTKLDEKNKRLEEEMRKAITEKDNGLTRLRRQMGYQVTEETTCIAEMSNQNRPNNLEKRYQELYDTQWADAFEMLTKTKRQNDKNAIEILLKVLIECHNFAKIRAEKQMNELVLSISGDPSMKVGDAVICQLKNARKLMDVGIAENQNSKFIQECERHLKGNVRSFVIYIYEKEMKDYLNECFQICWLMAMQDPPSVLGKEVKHGDNFDTSIYKPFTTSGTKFDFLVLPPILVHEGGPVFAKGVAQPIKEKTVQIKTHKNAWDDVDTTEIRTQQIGGAAEHYPVKFSSTTTRPQTNEERLNTTVPRTTTPSSSAVATIRDTYPLTMSNHQRTIEQSQSTPTSYRMELVGTSYKQNANTNYGGPHFAIGPTPTANAKQVRESENTATQGQQGIMSSTGGASAMTERMSMNESKQSQDFISPRAGSARTSYESEKTSQIHHSTVRFENEKRGHLSATGQTEKPIHMHKRGNAYAYEPIQEYEQNEFISFMHMYDREGESVTRTHFYKQYDRYRALYLELLQQGFGGN</sequence>
<feature type="compositionally biased region" description="Low complexity" evidence="2">
    <location>
        <begin position="417"/>
        <end position="429"/>
    </location>
</feature>
<evidence type="ECO:0000313" key="4">
    <source>
        <dbReference type="EMBL" id="KAK3602796.1"/>
    </source>
</evidence>
<dbReference type="Proteomes" id="UP001195483">
    <property type="component" value="Unassembled WGS sequence"/>
</dbReference>
<dbReference type="AlphaFoldDB" id="A0AAE0T317"/>
<dbReference type="InterPro" id="IPR031981">
    <property type="entry name" value="MIEAP_C"/>
</dbReference>
<reference evidence="4" key="2">
    <citation type="journal article" date="2021" name="Genome Biol. Evol.">
        <title>Developing a high-quality reference genome for a parasitic bivalve with doubly uniparental inheritance (Bivalvia: Unionida).</title>
        <authorList>
            <person name="Smith C.H."/>
        </authorList>
    </citation>
    <scope>NUCLEOTIDE SEQUENCE</scope>
    <source>
        <strain evidence="4">CHS0354</strain>
        <tissue evidence="4">Mantle</tissue>
    </source>
</reference>
<feature type="coiled-coil region" evidence="1">
    <location>
        <begin position="55"/>
        <end position="143"/>
    </location>
</feature>
<protein>
    <recommendedName>
        <fullName evidence="3">Mitochondria-eating protein C-terminal domain-containing protein</fullName>
    </recommendedName>
</protein>
<evidence type="ECO:0000313" key="5">
    <source>
        <dbReference type="Proteomes" id="UP001195483"/>
    </source>
</evidence>
<feature type="domain" description="Mitochondria-eating protein C-terminal" evidence="3">
    <location>
        <begin position="167"/>
        <end position="361"/>
    </location>
</feature>
<gene>
    <name evidence="4" type="ORF">CHS0354_026346</name>
</gene>
<organism evidence="4 5">
    <name type="scientific">Potamilus streckersoni</name>
    <dbReference type="NCBI Taxonomy" id="2493646"/>
    <lineage>
        <taxon>Eukaryota</taxon>
        <taxon>Metazoa</taxon>
        <taxon>Spiralia</taxon>
        <taxon>Lophotrochozoa</taxon>
        <taxon>Mollusca</taxon>
        <taxon>Bivalvia</taxon>
        <taxon>Autobranchia</taxon>
        <taxon>Heteroconchia</taxon>
        <taxon>Palaeoheterodonta</taxon>
        <taxon>Unionida</taxon>
        <taxon>Unionoidea</taxon>
        <taxon>Unionidae</taxon>
        <taxon>Ambleminae</taxon>
        <taxon>Lampsilini</taxon>
        <taxon>Potamilus</taxon>
    </lineage>
</organism>
<accession>A0AAE0T317</accession>
<reference evidence="4" key="3">
    <citation type="submission" date="2023-05" db="EMBL/GenBank/DDBJ databases">
        <authorList>
            <person name="Smith C.H."/>
        </authorList>
    </citation>
    <scope>NUCLEOTIDE SEQUENCE</scope>
    <source>
        <strain evidence="4">CHS0354</strain>
        <tissue evidence="4">Mantle</tissue>
    </source>
</reference>
<name>A0AAE0T317_9BIVA</name>
<evidence type="ECO:0000256" key="1">
    <source>
        <dbReference type="SAM" id="Coils"/>
    </source>
</evidence>
<proteinExistence type="predicted"/>
<feature type="region of interest" description="Disordered" evidence="2">
    <location>
        <begin position="403"/>
        <end position="429"/>
    </location>
</feature>
<comment type="caution">
    <text evidence="4">The sequence shown here is derived from an EMBL/GenBank/DDBJ whole genome shotgun (WGS) entry which is preliminary data.</text>
</comment>